<sequence length="331" mass="35342">MFLDLNQLEPSRAPKAGRFLLMTGWALRGTSLLRKPKAWSAVPREVRTPQIWWSIWRDAAAGWISHGAGQLGASLAYYSIFAIGPLLIIAIAISSLVFDETEVRGRISGQISGLIGVGAADGIDRLLTGTGSPSQGVFASIFGVAILLVGALGVVVQLKSALNTVFEVPAPPSLGVWTFIRVYAVSLAVVLAAGFLLLVSLLISTILSSTGTLLAPYIFPAVLQGGNVIVSFFVSTAIFFSMFKWLPDIDLGWSSILPGAFLTAALFDIGRFLIGLYIGRQALESTYGAAGSLVAILIWVYYSSQIVLFGAEFIRAYAQASGSRRKDLGHR</sequence>
<organism evidence="1 2">
    <name type="scientific">Taklimakanibacter albus</name>
    <dbReference type="NCBI Taxonomy" id="2800327"/>
    <lineage>
        <taxon>Bacteria</taxon>
        <taxon>Pseudomonadati</taxon>
        <taxon>Pseudomonadota</taxon>
        <taxon>Alphaproteobacteria</taxon>
        <taxon>Hyphomicrobiales</taxon>
        <taxon>Aestuariivirgaceae</taxon>
        <taxon>Taklimakanibacter</taxon>
    </lineage>
</organism>
<name>A0ACC5R313_9HYPH</name>
<dbReference type="EMBL" id="JAENHL010000007">
    <property type="protein sequence ID" value="MBK1866992.1"/>
    <property type="molecule type" value="Genomic_DNA"/>
</dbReference>
<evidence type="ECO:0000313" key="1">
    <source>
        <dbReference type="EMBL" id="MBK1866992.1"/>
    </source>
</evidence>
<keyword evidence="2" id="KW-1185">Reference proteome</keyword>
<evidence type="ECO:0000313" key="2">
    <source>
        <dbReference type="Proteomes" id="UP000616151"/>
    </source>
</evidence>
<reference evidence="1" key="1">
    <citation type="submission" date="2021-01" db="EMBL/GenBank/DDBJ databases">
        <authorList>
            <person name="Sun Q."/>
        </authorList>
    </citation>
    <scope>NUCLEOTIDE SEQUENCE</scope>
    <source>
        <strain evidence="1">YIM B02566</strain>
    </source>
</reference>
<dbReference type="Proteomes" id="UP000616151">
    <property type="component" value="Unassembled WGS sequence"/>
</dbReference>
<protein>
    <submittedName>
        <fullName evidence="1">YihY/virulence factor BrkB family protein</fullName>
    </submittedName>
</protein>
<proteinExistence type="predicted"/>
<accession>A0ACC5R313</accession>
<comment type="caution">
    <text evidence="1">The sequence shown here is derived from an EMBL/GenBank/DDBJ whole genome shotgun (WGS) entry which is preliminary data.</text>
</comment>
<gene>
    <name evidence="1" type="ORF">JHL16_11605</name>
</gene>